<dbReference type="RefSeq" id="WP_309946504.1">
    <property type="nucleotide sequence ID" value="NZ_JAVDQY010000002.1"/>
</dbReference>
<evidence type="ECO:0000256" key="1">
    <source>
        <dbReference type="SAM" id="Phobius"/>
    </source>
</evidence>
<feature type="transmembrane region" description="Helical" evidence="1">
    <location>
        <begin position="293"/>
        <end position="312"/>
    </location>
</feature>
<comment type="caution">
    <text evidence="2">The sequence shown here is derived from an EMBL/GenBank/DDBJ whole genome shotgun (WGS) entry which is preliminary data.</text>
</comment>
<feature type="transmembrane region" description="Helical" evidence="1">
    <location>
        <begin position="324"/>
        <end position="342"/>
    </location>
</feature>
<feature type="transmembrane region" description="Helical" evidence="1">
    <location>
        <begin position="354"/>
        <end position="371"/>
    </location>
</feature>
<keyword evidence="1" id="KW-1133">Transmembrane helix</keyword>
<feature type="transmembrane region" description="Helical" evidence="1">
    <location>
        <begin position="264"/>
        <end position="281"/>
    </location>
</feature>
<dbReference type="Proteomes" id="UP001184861">
    <property type="component" value="Unassembled WGS sequence"/>
</dbReference>
<reference evidence="2" key="1">
    <citation type="submission" date="2023-07" db="EMBL/GenBank/DDBJ databases">
        <title>Sorghum-associated microbial communities from plants grown in Nebraska, USA.</title>
        <authorList>
            <person name="Schachtman D."/>
        </authorList>
    </citation>
    <scope>NUCLEOTIDE SEQUENCE</scope>
    <source>
        <strain evidence="2">DS2360</strain>
    </source>
</reference>
<sequence length="528" mass="60935">MKSFLITAAIFFGICFIYILIMLSTTEHYFTYLLDDAYIHMAIAKNFAVHGIWGMTRYAFSSSSSSPVFTLILSALIFLFGDHALIPLIFNLVSAGLLIVILNKYYSLFFNQNRSIVWACLFSLFFAVLHVQIVTGMEHILQTLMIAINMYCFKKWSDSEGKDRISQYGFYFTLLSLGLIRFESMFYFVSLAFVFMLIRKWKDSALVLVCGFVPIFLFGYINYPKSGYFFPNSVIAKGSLIDFSGNIPMQIIDLVLKKVILNTSFYKIGLFPLMISMVLLYKDYQKKLSFQKIIANNFLIVAWNSTFILHSLFGEIKGQFRYEAYLLVAFAMVLIPKLTSFFAQPLPFFRKERIIGISILANVLLLVYKFGHAHMLITNGSANIYEQQIQSARFLKKYYNSSKVVANDIGAICYFTDIHLLDFMGLGSKEMLPFRTKDKRPDDQFENFLTRSAVENQYQLAIAYEEWLDGHTPKNWKKVAYLEVGGKNVVLGEKHLFIYSINPEIHNSLQQNIRNFNWNKNVKVTIIE</sequence>
<keyword evidence="1" id="KW-0472">Membrane</keyword>
<protein>
    <submittedName>
        <fullName evidence="2">Uncharacterized protein</fullName>
    </submittedName>
</protein>
<dbReference type="EMBL" id="JAVDQY010000002">
    <property type="protein sequence ID" value="MDR6527056.1"/>
    <property type="molecule type" value="Genomic_DNA"/>
</dbReference>
<dbReference type="AlphaFoldDB" id="A0AAE4C234"/>
<feature type="transmembrane region" description="Helical" evidence="1">
    <location>
        <begin position="115"/>
        <end position="135"/>
    </location>
</feature>
<accession>A0AAE4C234</accession>
<proteinExistence type="predicted"/>
<feature type="transmembrane region" description="Helical" evidence="1">
    <location>
        <begin position="205"/>
        <end position="223"/>
    </location>
</feature>
<keyword evidence="1" id="KW-0812">Transmembrane</keyword>
<feature type="transmembrane region" description="Helical" evidence="1">
    <location>
        <begin position="168"/>
        <end position="198"/>
    </location>
</feature>
<name>A0AAE4C234_9FLAO</name>
<organism evidence="2 3">
    <name type="scientific">Chryseobacterium rhizosphaerae</name>
    <dbReference type="NCBI Taxonomy" id="395937"/>
    <lineage>
        <taxon>Bacteria</taxon>
        <taxon>Pseudomonadati</taxon>
        <taxon>Bacteroidota</taxon>
        <taxon>Flavobacteriia</taxon>
        <taxon>Flavobacteriales</taxon>
        <taxon>Weeksellaceae</taxon>
        <taxon>Chryseobacterium group</taxon>
        <taxon>Chryseobacterium</taxon>
    </lineage>
</organism>
<feature type="transmembrane region" description="Helical" evidence="1">
    <location>
        <begin position="58"/>
        <end position="78"/>
    </location>
</feature>
<feature type="transmembrane region" description="Helical" evidence="1">
    <location>
        <begin position="6"/>
        <end position="23"/>
    </location>
</feature>
<evidence type="ECO:0000313" key="3">
    <source>
        <dbReference type="Proteomes" id="UP001184861"/>
    </source>
</evidence>
<evidence type="ECO:0000313" key="2">
    <source>
        <dbReference type="EMBL" id="MDR6527056.1"/>
    </source>
</evidence>
<feature type="transmembrane region" description="Helical" evidence="1">
    <location>
        <begin position="84"/>
        <end position="103"/>
    </location>
</feature>
<gene>
    <name evidence="2" type="ORF">J2787_002436</name>
</gene>